<keyword evidence="1" id="KW-0472">Membrane</keyword>
<dbReference type="Proteomes" id="UP000318437">
    <property type="component" value="Unassembled WGS sequence"/>
</dbReference>
<comment type="caution">
    <text evidence="2">The sequence shown here is derived from an EMBL/GenBank/DDBJ whole genome shotgun (WGS) entry which is preliminary data.</text>
</comment>
<organism evidence="2 3">
    <name type="scientific">Bythopirellula polymerisocia</name>
    <dbReference type="NCBI Taxonomy" id="2528003"/>
    <lineage>
        <taxon>Bacteria</taxon>
        <taxon>Pseudomonadati</taxon>
        <taxon>Planctomycetota</taxon>
        <taxon>Planctomycetia</taxon>
        <taxon>Pirellulales</taxon>
        <taxon>Lacipirellulaceae</taxon>
        <taxon>Bythopirellula</taxon>
    </lineage>
</organism>
<evidence type="ECO:0000313" key="2">
    <source>
        <dbReference type="EMBL" id="TWU29856.1"/>
    </source>
</evidence>
<keyword evidence="1" id="KW-1133">Transmembrane helix</keyword>
<feature type="transmembrane region" description="Helical" evidence="1">
    <location>
        <begin position="6"/>
        <end position="30"/>
    </location>
</feature>
<protein>
    <submittedName>
        <fullName evidence="2">Uncharacterized protein</fullName>
    </submittedName>
</protein>
<dbReference type="RefSeq" id="WP_146447817.1">
    <property type="nucleotide sequence ID" value="NZ_SJPS01000001.1"/>
</dbReference>
<evidence type="ECO:0000256" key="1">
    <source>
        <dbReference type="SAM" id="Phobius"/>
    </source>
</evidence>
<accession>A0A5C6D3Q3</accession>
<reference evidence="2 3" key="1">
    <citation type="submission" date="2019-02" db="EMBL/GenBank/DDBJ databases">
        <title>Deep-cultivation of Planctomycetes and their phenomic and genomic characterization uncovers novel biology.</title>
        <authorList>
            <person name="Wiegand S."/>
            <person name="Jogler M."/>
            <person name="Boedeker C."/>
            <person name="Pinto D."/>
            <person name="Vollmers J."/>
            <person name="Rivas-Marin E."/>
            <person name="Kohn T."/>
            <person name="Peeters S.H."/>
            <person name="Heuer A."/>
            <person name="Rast P."/>
            <person name="Oberbeckmann S."/>
            <person name="Bunk B."/>
            <person name="Jeske O."/>
            <person name="Meyerdierks A."/>
            <person name="Storesund J.E."/>
            <person name="Kallscheuer N."/>
            <person name="Luecker S."/>
            <person name="Lage O.M."/>
            <person name="Pohl T."/>
            <person name="Merkel B.J."/>
            <person name="Hornburger P."/>
            <person name="Mueller R.-W."/>
            <person name="Bruemmer F."/>
            <person name="Labrenz M."/>
            <person name="Spormann A.M."/>
            <person name="Op Den Camp H."/>
            <person name="Overmann J."/>
            <person name="Amann R."/>
            <person name="Jetten M.S.M."/>
            <person name="Mascher T."/>
            <person name="Medema M.H."/>
            <person name="Devos D.P."/>
            <person name="Kaster A.-K."/>
            <person name="Ovreas L."/>
            <person name="Rohde M."/>
            <person name="Galperin M.Y."/>
            <person name="Jogler C."/>
        </authorList>
    </citation>
    <scope>NUCLEOTIDE SEQUENCE [LARGE SCALE GENOMIC DNA]</scope>
    <source>
        <strain evidence="2 3">Pla144</strain>
    </source>
</reference>
<name>A0A5C6D3Q3_9BACT</name>
<proteinExistence type="predicted"/>
<dbReference type="AlphaFoldDB" id="A0A5C6D3Q3"/>
<dbReference type="OrthoDB" id="7678662at2"/>
<gene>
    <name evidence="2" type="ORF">Pla144_06360</name>
</gene>
<dbReference type="EMBL" id="SJPS01000001">
    <property type="protein sequence ID" value="TWU29856.1"/>
    <property type="molecule type" value="Genomic_DNA"/>
</dbReference>
<evidence type="ECO:0000313" key="3">
    <source>
        <dbReference type="Proteomes" id="UP000318437"/>
    </source>
</evidence>
<keyword evidence="3" id="KW-1185">Reference proteome</keyword>
<sequence>MNWEKLIPSAFIVFFPLFWIGICFALSWMGGWGRLAREYREHESHDSQPIRTAWMRSGRFGWVNYNSCLNIGIHDAGLRLSVLFPFRVGHPPLFIPWGAMASARQKRIFFFRFLEIQVGEPEPVTVLLPEWVGEYLEL</sequence>
<keyword evidence="1" id="KW-0812">Transmembrane</keyword>